<dbReference type="GO" id="GO:0005525">
    <property type="term" value="F:GTP binding"/>
    <property type="evidence" value="ECO:0007669"/>
    <property type="project" value="UniProtKB-KW"/>
</dbReference>
<evidence type="ECO:0000256" key="7">
    <source>
        <dbReference type="ARBA" id="ARBA00023242"/>
    </source>
</evidence>
<evidence type="ECO:0000256" key="9">
    <source>
        <dbReference type="RuleBase" id="RU365059"/>
    </source>
</evidence>
<dbReference type="Pfam" id="PF03029">
    <property type="entry name" value="ATP_bind_1"/>
    <property type="match status" value="1"/>
</dbReference>
<dbReference type="eggNOG" id="KOG1532">
    <property type="taxonomic scope" value="Eukaryota"/>
</dbReference>
<evidence type="ECO:0000256" key="2">
    <source>
        <dbReference type="ARBA" id="ARBA00022490"/>
    </source>
</evidence>
<dbReference type="Proteomes" id="UP000031512">
    <property type="component" value="Unassembled WGS sequence"/>
</dbReference>
<dbReference type="PANTHER" id="PTHR21231:SF8">
    <property type="entry name" value="GPN-LOOP GTPASE 1"/>
    <property type="match status" value="1"/>
</dbReference>
<evidence type="ECO:0000313" key="11">
    <source>
        <dbReference type="Proteomes" id="UP000031512"/>
    </source>
</evidence>
<dbReference type="Gene3D" id="3.40.50.300">
    <property type="entry name" value="P-loop containing nucleotide triphosphate hydrolases"/>
    <property type="match status" value="1"/>
</dbReference>
<dbReference type="AlphaFoldDB" id="L1LGT4"/>
<dbReference type="KEGG" id="beq:BEWA_043690"/>
<dbReference type="EMBL" id="ACOU01000002">
    <property type="protein sequence ID" value="EKX74328.1"/>
    <property type="molecule type" value="Genomic_DNA"/>
</dbReference>
<dbReference type="InterPro" id="IPR004130">
    <property type="entry name" value="Gpn"/>
</dbReference>
<sequence>MGDSVDSLLDRPVASKGRKTLAIVVIGMAGSGKTCYVRKLIEKLKTVGKKVYSINLDPAVVKVHYKPNIDIRDSIDYRDIMKKYNLGPNGAIMTSLNLFVTRFDKILEILDRRSDTLDYIVIDTPGQIEVFNWSASGTIILESLSSSFPTAVNYLIDTTRSMNPVTFMTNMIYACSVMYKCQLPFIACFNKIDVNRYEICLEWMHDYDQFYESVMKDDSYMATFSRSCALMLNEFYYNLTVSGISSMTGEGFDEHIKTLDECIHQYKRIYLPWLEKKRIMNSRVNKGLPPEE</sequence>
<accession>L1LGT4</accession>
<keyword evidence="2 9" id="KW-0963">Cytoplasm</keyword>
<dbReference type="STRING" id="1537102.L1LGT4"/>
<comment type="caution">
    <text evidence="10">The sequence shown here is derived from an EMBL/GenBank/DDBJ whole genome shotgun (WGS) entry which is preliminary data.</text>
</comment>
<dbReference type="OrthoDB" id="243313at2759"/>
<organism evidence="10 11">
    <name type="scientific">Theileria equi strain WA</name>
    <dbReference type="NCBI Taxonomy" id="1537102"/>
    <lineage>
        <taxon>Eukaryota</taxon>
        <taxon>Sar</taxon>
        <taxon>Alveolata</taxon>
        <taxon>Apicomplexa</taxon>
        <taxon>Aconoidasida</taxon>
        <taxon>Piroplasmida</taxon>
        <taxon>Theileriidae</taxon>
        <taxon>Theileria</taxon>
    </lineage>
</organism>
<evidence type="ECO:0000313" key="10">
    <source>
        <dbReference type="EMBL" id="EKX74328.1"/>
    </source>
</evidence>
<dbReference type="GO" id="GO:0003924">
    <property type="term" value="F:GTPase activity"/>
    <property type="evidence" value="ECO:0007669"/>
    <property type="project" value="InterPro"/>
</dbReference>
<dbReference type="GeneID" id="15807776"/>
<dbReference type="EC" id="3.6.5.-" evidence="9"/>
<evidence type="ECO:0000256" key="3">
    <source>
        <dbReference type="ARBA" id="ARBA00022741"/>
    </source>
</evidence>
<keyword evidence="6 9" id="KW-0342">GTP-binding</keyword>
<protein>
    <recommendedName>
        <fullName evidence="9">GPN-loop GTPase</fullName>
        <ecNumber evidence="9">3.6.5.-</ecNumber>
    </recommendedName>
</protein>
<evidence type="ECO:0000256" key="5">
    <source>
        <dbReference type="ARBA" id="ARBA00023054"/>
    </source>
</evidence>
<keyword evidence="7" id="KW-0539">Nucleus</keyword>
<dbReference type="GO" id="GO:0005634">
    <property type="term" value="C:nucleus"/>
    <property type="evidence" value="ECO:0007669"/>
    <property type="project" value="UniProtKB-SubCell"/>
</dbReference>
<proteinExistence type="inferred from homology"/>
<keyword evidence="3 9" id="KW-0547">Nucleotide-binding</keyword>
<evidence type="ECO:0000256" key="4">
    <source>
        <dbReference type="ARBA" id="ARBA00022801"/>
    </source>
</evidence>
<evidence type="ECO:0000256" key="1">
    <source>
        <dbReference type="ARBA" id="ARBA00005290"/>
    </source>
</evidence>
<name>L1LGT4_THEEQ</name>
<keyword evidence="5" id="KW-0175">Coiled coil</keyword>
<comment type="similarity">
    <text evidence="1 9">Belongs to the GPN-loop GTPase family.</text>
</comment>
<evidence type="ECO:0000256" key="6">
    <source>
        <dbReference type="ARBA" id="ARBA00023134"/>
    </source>
</evidence>
<gene>
    <name evidence="10" type="ORF">BEWA_043690</name>
</gene>
<keyword evidence="4 9" id="KW-0378">Hydrolase</keyword>
<dbReference type="InterPro" id="IPR027417">
    <property type="entry name" value="P-loop_NTPase"/>
</dbReference>
<dbReference type="GO" id="GO:0005737">
    <property type="term" value="C:cytoplasm"/>
    <property type="evidence" value="ECO:0007669"/>
    <property type="project" value="UniProtKB-SubCell"/>
</dbReference>
<comment type="subcellular location">
    <subcellularLocation>
        <location evidence="9">Cytoplasm</location>
    </subcellularLocation>
    <subcellularLocation>
        <location evidence="9">Nucleus</location>
    </subcellularLocation>
</comment>
<evidence type="ECO:0000256" key="8">
    <source>
        <dbReference type="ARBA" id="ARBA00055682"/>
    </source>
</evidence>
<dbReference type="PANTHER" id="PTHR21231">
    <property type="entry name" value="XPA-BINDING PROTEIN 1-RELATED"/>
    <property type="match status" value="1"/>
</dbReference>
<dbReference type="FunFam" id="3.40.50.300:FF:000888">
    <property type="entry name" value="GPN-loop GTPase 1"/>
    <property type="match status" value="1"/>
</dbReference>
<dbReference type="VEuPathDB" id="PiroplasmaDB:BEWA_043690"/>
<comment type="subunit">
    <text evidence="9">Binds to RNA polymerase II.</text>
</comment>
<dbReference type="RefSeq" id="XP_004833780.1">
    <property type="nucleotide sequence ID" value="XM_004833723.1"/>
</dbReference>
<keyword evidence="11" id="KW-1185">Reference proteome</keyword>
<reference evidence="10 11" key="1">
    <citation type="journal article" date="2012" name="BMC Genomics">
        <title>Comparative genomic analysis and phylogenetic position of Theileria equi.</title>
        <authorList>
            <person name="Kappmeyer L.S."/>
            <person name="Thiagarajan M."/>
            <person name="Herndon D.R."/>
            <person name="Ramsay J.D."/>
            <person name="Caler E."/>
            <person name="Djikeng A."/>
            <person name="Gillespie J.J."/>
            <person name="Lau A.O."/>
            <person name="Roalson E.H."/>
            <person name="Silva J.C."/>
            <person name="Silva M.G."/>
            <person name="Suarez C.E."/>
            <person name="Ueti M.W."/>
            <person name="Nene V.M."/>
            <person name="Mealey R.H."/>
            <person name="Knowles D.P."/>
            <person name="Brayton K.A."/>
        </authorList>
    </citation>
    <scope>NUCLEOTIDE SEQUENCE [LARGE SCALE GENOMIC DNA]</scope>
    <source>
        <strain evidence="10 11">WA</strain>
    </source>
</reference>
<dbReference type="InterPro" id="IPR030230">
    <property type="entry name" value="Gpn1/Npa3/XAB1"/>
</dbReference>
<dbReference type="SUPFAM" id="SSF52540">
    <property type="entry name" value="P-loop containing nucleoside triphosphate hydrolases"/>
    <property type="match status" value="1"/>
</dbReference>
<comment type="function">
    <text evidence="8 9">Small GTPase required for proper nuclear import of RNA polymerase II (RNAPII). May act at an RNAP assembly step prior to nuclear import.</text>
</comment>
<dbReference type="CDD" id="cd17870">
    <property type="entry name" value="GPN1"/>
    <property type="match status" value="1"/>
</dbReference>